<feature type="region of interest" description="Disordered" evidence="1">
    <location>
        <begin position="1"/>
        <end position="62"/>
    </location>
</feature>
<accession>A0ABV5FY07</accession>
<gene>
    <name evidence="2" type="ORF">ACFFX0_07870</name>
</gene>
<sequence>MPRSASVTATAASSASSPPPSVPSTGAGYQTSSTVPSSATVASPTPEAVRTPPGRAASAWSEWSADRLEPGWVGVEVMGNILLART</sequence>
<dbReference type="Proteomes" id="UP001589575">
    <property type="component" value="Unassembled WGS sequence"/>
</dbReference>
<evidence type="ECO:0000256" key="1">
    <source>
        <dbReference type="SAM" id="MobiDB-lite"/>
    </source>
</evidence>
<feature type="compositionally biased region" description="Low complexity" evidence="1">
    <location>
        <begin position="1"/>
        <end position="16"/>
    </location>
</feature>
<reference evidence="2 3" key="1">
    <citation type="submission" date="2024-09" db="EMBL/GenBank/DDBJ databases">
        <authorList>
            <person name="Sun Q."/>
            <person name="Mori K."/>
        </authorList>
    </citation>
    <scope>NUCLEOTIDE SEQUENCE [LARGE SCALE GENOMIC DNA]</scope>
    <source>
        <strain evidence="2 3">CCM 7609</strain>
    </source>
</reference>
<name>A0ABV5FY07_9MICC</name>
<evidence type="ECO:0000313" key="2">
    <source>
        <dbReference type="EMBL" id="MFB9071113.1"/>
    </source>
</evidence>
<organism evidence="2 3">
    <name type="scientific">Citricoccus parietis</name>
    <dbReference type="NCBI Taxonomy" id="592307"/>
    <lineage>
        <taxon>Bacteria</taxon>
        <taxon>Bacillati</taxon>
        <taxon>Actinomycetota</taxon>
        <taxon>Actinomycetes</taxon>
        <taxon>Micrococcales</taxon>
        <taxon>Micrococcaceae</taxon>
        <taxon>Citricoccus</taxon>
    </lineage>
</organism>
<evidence type="ECO:0000313" key="3">
    <source>
        <dbReference type="Proteomes" id="UP001589575"/>
    </source>
</evidence>
<keyword evidence="3" id="KW-1185">Reference proteome</keyword>
<proteinExistence type="predicted"/>
<dbReference type="EMBL" id="JBHMFI010000001">
    <property type="protein sequence ID" value="MFB9071113.1"/>
    <property type="molecule type" value="Genomic_DNA"/>
</dbReference>
<feature type="compositionally biased region" description="Low complexity" evidence="1">
    <location>
        <begin position="31"/>
        <end position="46"/>
    </location>
</feature>
<protein>
    <submittedName>
        <fullName evidence="2">Uncharacterized protein</fullName>
    </submittedName>
</protein>
<comment type="caution">
    <text evidence="2">The sequence shown here is derived from an EMBL/GenBank/DDBJ whole genome shotgun (WGS) entry which is preliminary data.</text>
</comment>